<feature type="domain" description="HTH cro/C1-type" evidence="2">
    <location>
        <begin position="13"/>
        <end position="67"/>
    </location>
</feature>
<dbReference type="OrthoDB" id="42613at2"/>
<evidence type="ECO:0000313" key="3">
    <source>
        <dbReference type="EMBL" id="QCT06266.1"/>
    </source>
</evidence>
<dbReference type="KEGG" id="ruj:E5Z56_02375"/>
<comment type="similarity">
    <text evidence="1">Belongs to the short-chain fatty acyl-CoA assimilation regulator (ScfR) family.</text>
</comment>
<dbReference type="InterPro" id="IPR010982">
    <property type="entry name" value="Lambda_DNA-bd_dom_sf"/>
</dbReference>
<dbReference type="AlphaFoldDB" id="A0A4P8XTF7"/>
<evidence type="ECO:0000259" key="2">
    <source>
        <dbReference type="PROSITE" id="PS50943"/>
    </source>
</evidence>
<dbReference type="Gene3D" id="1.10.260.40">
    <property type="entry name" value="lambda repressor-like DNA-binding domains"/>
    <property type="match status" value="1"/>
</dbReference>
<dbReference type="EMBL" id="CP039381">
    <property type="protein sequence ID" value="QCT06266.1"/>
    <property type="molecule type" value="Genomic_DNA"/>
</dbReference>
<dbReference type="Pfam" id="PF01381">
    <property type="entry name" value="HTH_3"/>
    <property type="match status" value="1"/>
</dbReference>
<dbReference type="Gene3D" id="1.10.10.2910">
    <property type="match status" value="1"/>
</dbReference>
<sequence>MAEQLSGVNGNIIRWAREFYNMSEEEAARSIGVSGEKYSAWESGAEFPTYARLKKISDVFRKPSAVFFFSEPPDIPPIKGDLRTLPDTVVDGFSKNVMVQLEKAKAYQLNLLELYETSNCIFTNRTIIPTETKQLCNYLRNIMGFPINAQKGRKNTKVVFEIYREKLYELGIYVFKDSFKDNNVSGLCINDDLFPVILINNSMSFARQIFTLFHEFYHLVSNTSGAEIIRDDYYKYLDISQSITEKNCDTFANEFLVPTDDFKFELSKKEIDDHRIAELATLYSVSKEAIMYKLWTLKIITPKEYESLKETFYGDAIRNQKKKNGENSSGGNYYFTKLAYLGSSYTGDVFKQLYSGKIDSFRASEMLNSKVDHLPQLEAAYFRGNK</sequence>
<proteinExistence type="inferred from homology"/>
<keyword evidence="4" id="KW-1185">Reference proteome</keyword>
<accession>A0A4P8XTF7</accession>
<dbReference type="InterPro" id="IPR010359">
    <property type="entry name" value="IrrE_HExxH"/>
</dbReference>
<protein>
    <submittedName>
        <fullName evidence="3">ImmA/IrrE family metallo-endopeptidase</fullName>
    </submittedName>
</protein>
<dbReference type="Pfam" id="PF06114">
    <property type="entry name" value="Peptidase_M78"/>
    <property type="match status" value="1"/>
</dbReference>
<organism evidence="3 4">
    <name type="scientific">Ruminococcus bovis</name>
    <dbReference type="NCBI Taxonomy" id="2564099"/>
    <lineage>
        <taxon>Bacteria</taxon>
        <taxon>Bacillati</taxon>
        <taxon>Bacillota</taxon>
        <taxon>Clostridia</taxon>
        <taxon>Eubacteriales</taxon>
        <taxon>Oscillospiraceae</taxon>
        <taxon>Ruminococcus</taxon>
    </lineage>
</organism>
<name>A0A4P8XTF7_9FIRM</name>
<dbReference type="GO" id="GO:0003677">
    <property type="term" value="F:DNA binding"/>
    <property type="evidence" value="ECO:0007669"/>
    <property type="project" value="InterPro"/>
</dbReference>
<dbReference type="PROSITE" id="PS50943">
    <property type="entry name" value="HTH_CROC1"/>
    <property type="match status" value="1"/>
</dbReference>
<reference evidence="3 4" key="1">
    <citation type="submission" date="2019-04" db="EMBL/GenBank/DDBJ databases">
        <authorList>
            <person name="Embree M."/>
            <person name="Gaffney J.R."/>
        </authorList>
    </citation>
    <scope>NUCLEOTIDE SEQUENCE [LARGE SCALE GENOMIC DNA]</scope>
    <source>
        <strain evidence="3 4">JE7A12</strain>
    </source>
</reference>
<dbReference type="Proteomes" id="UP000301475">
    <property type="component" value="Chromosome"/>
</dbReference>
<dbReference type="RefSeq" id="WP_138156353.1">
    <property type="nucleotide sequence ID" value="NZ_CP039381.1"/>
</dbReference>
<dbReference type="CDD" id="cd00093">
    <property type="entry name" value="HTH_XRE"/>
    <property type="match status" value="1"/>
</dbReference>
<dbReference type="SMART" id="SM00530">
    <property type="entry name" value="HTH_XRE"/>
    <property type="match status" value="1"/>
</dbReference>
<dbReference type="PANTHER" id="PTHR43236">
    <property type="entry name" value="ANTITOXIN HIGA1"/>
    <property type="match status" value="1"/>
</dbReference>
<evidence type="ECO:0000313" key="4">
    <source>
        <dbReference type="Proteomes" id="UP000301475"/>
    </source>
</evidence>
<gene>
    <name evidence="3" type="ORF">E5Z56_02375</name>
</gene>
<dbReference type="SUPFAM" id="SSF47413">
    <property type="entry name" value="lambda repressor-like DNA-binding domains"/>
    <property type="match status" value="1"/>
</dbReference>
<evidence type="ECO:0000256" key="1">
    <source>
        <dbReference type="ARBA" id="ARBA00007227"/>
    </source>
</evidence>
<dbReference type="InterPro" id="IPR001387">
    <property type="entry name" value="Cro/C1-type_HTH"/>
</dbReference>
<dbReference type="InterPro" id="IPR052345">
    <property type="entry name" value="Rad_response_metalloprotease"/>
</dbReference>
<dbReference type="PANTHER" id="PTHR43236:SF2">
    <property type="entry name" value="BLL0069 PROTEIN"/>
    <property type="match status" value="1"/>
</dbReference>